<reference evidence="1" key="1">
    <citation type="journal article" date="2014" name="Front. Microbiol.">
        <title>High frequency of phylogenetically diverse reductive dehalogenase-homologous genes in deep subseafloor sedimentary metagenomes.</title>
        <authorList>
            <person name="Kawai M."/>
            <person name="Futagami T."/>
            <person name="Toyoda A."/>
            <person name="Takaki Y."/>
            <person name="Nishi S."/>
            <person name="Hori S."/>
            <person name="Arai W."/>
            <person name="Tsubouchi T."/>
            <person name="Morono Y."/>
            <person name="Uchiyama I."/>
            <person name="Ito T."/>
            <person name="Fujiyama A."/>
            <person name="Inagaki F."/>
            <person name="Takami H."/>
        </authorList>
    </citation>
    <scope>NUCLEOTIDE SEQUENCE</scope>
    <source>
        <strain evidence="1">Expedition CK06-06</strain>
    </source>
</reference>
<evidence type="ECO:0008006" key="2">
    <source>
        <dbReference type="Google" id="ProtNLM"/>
    </source>
</evidence>
<accession>X1LGQ0</accession>
<evidence type="ECO:0000313" key="1">
    <source>
        <dbReference type="EMBL" id="GAH93333.1"/>
    </source>
</evidence>
<dbReference type="InterPro" id="IPR024083">
    <property type="entry name" value="Fumarase/histidase_N"/>
</dbReference>
<dbReference type="InterPro" id="IPR008948">
    <property type="entry name" value="L-Aspartase-like"/>
</dbReference>
<dbReference type="SUPFAM" id="SSF48557">
    <property type="entry name" value="L-aspartase-like"/>
    <property type="match status" value="1"/>
</dbReference>
<dbReference type="GO" id="GO:0003824">
    <property type="term" value="F:catalytic activity"/>
    <property type="evidence" value="ECO:0007669"/>
    <property type="project" value="InterPro"/>
</dbReference>
<dbReference type="EMBL" id="BARV01001208">
    <property type="protein sequence ID" value="GAH93333.1"/>
    <property type="molecule type" value="Genomic_DNA"/>
</dbReference>
<gene>
    <name evidence="1" type="ORF">S06H3_03646</name>
</gene>
<comment type="caution">
    <text evidence="1">The sequence shown here is derived from an EMBL/GenBank/DDBJ whole genome shotgun (WGS) entry which is preliminary data.</text>
</comment>
<protein>
    <recommendedName>
        <fullName evidence="2">Argininosuccinate lyase</fullName>
    </recommendedName>
</protein>
<sequence length="47" mass="5442">MSLWAERFTEETDELVKDFTFSIDVDKKLYPHDIAGSIAHVKMLSKV</sequence>
<dbReference type="Gene3D" id="1.10.275.10">
    <property type="entry name" value="Fumarase/aspartase (N-terminal domain)"/>
    <property type="match status" value="1"/>
</dbReference>
<name>X1LGQ0_9ZZZZ</name>
<organism evidence="1">
    <name type="scientific">marine sediment metagenome</name>
    <dbReference type="NCBI Taxonomy" id="412755"/>
    <lineage>
        <taxon>unclassified sequences</taxon>
        <taxon>metagenomes</taxon>
        <taxon>ecological metagenomes</taxon>
    </lineage>
</organism>
<dbReference type="AlphaFoldDB" id="X1LGQ0"/>
<proteinExistence type="predicted"/>
<feature type="non-terminal residue" evidence="1">
    <location>
        <position position="47"/>
    </location>
</feature>